<dbReference type="PANTHER" id="PTHR43537:SF45">
    <property type="entry name" value="GNTR FAMILY REGULATORY PROTEIN"/>
    <property type="match status" value="1"/>
</dbReference>
<name>A0A9X1LM59_9MICO</name>
<sequence length="221" mass="24440">MTQTVKRGESLGAQIARVLRHRIVRGEIAPGERITEEALADEFAVSRGPVRDALTQLSFEKLVEVQRPRGVYIVGLSRDDVDQLYSLRGALEQLALSRAMRVEDPARWTGMAAAVGRMGEAADAGDHAAFVAADLDFHSQIYALADHPRLEGAWSQYLPTFAALLEVTINHDEDLHESSGDHVKLMDVMRSGSTEQAAKVLTDHLDGARDRMLNELEQRRS</sequence>
<dbReference type="Proteomes" id="UP001139289">
    <property type="component" value="Unassembled WGS sequence"/>
</dbReference>
<keyword evidence="1" id="KW-0805">Transcription regulation</keyword>
<dbReference type="GO" id="GO:0003677">
    <property type="term" value="F:DNA binding"/>
    <property type="evidence" value="ECO:0007669"/>
    <property type="project" value="UniProtKB-KW"/>
</dbReference>
<dbReference type="SMART" id="SM00895">
    <property type="entry name" value="FCD"/>
    <property type="match status" value="1"/>
</dbReference>
<proteinExistence type="predicted"/>
<evidence type="ECO:0000256" key="2">
    <source>
        <dbReference type="ARBA" id="ARBA00023125"/>
    </source>
</evidence>
<keyword evidence="2" id="KW-0238">DNA-binding</keyword>
<dbReference type="Gene3D" id="1.20.120.530">
    <property type="entry name" value="GntR ligand-binding domain-like"/>
    <property type="match status" value="1"/>
</dbReference>
<dbReference type="InterPro" id="IPR036388">
    <property type="entry name" value="WH-like_DNA-bd_sf"/>
</dbReference>
<dbReference type="InterPro" id="IPR036390">
    <property type="entry name" value="WH_DNA-bd_sf"/>
</dbReference>
<feature type="domain" description="HTH gntR-type" evidence="4">
    <location>
        <begin position="9"/>
        <end position="76"/>
    </location>
</feature>
<evidence type="ECO:0000313" key="5">
    <source>
        <dbReference type="EMBL" id="MCC2028278.1"/>
    </source>
</evidence>
<dbReference type="AlphaFoldDB" id="A0A9X1LM59"/>
<dbReference type="PANTHER" id="PTHR43537">
    <property type="entry name" value="TRANSCRIPTIONAL REGULATOR, GNTR FAMILY"/>
    <property type="match status" value="1"/>
</dbReference>
<keyword evidence="6" id="KW-1185">Reference proteome</keyword>
<dbReference type="SUPFAM" id="SSF46785">
    <property type="entry name" value="Winged helix' DNA-binding domain"/>
    <property type="match status" value="1"/>
</dbReference>
<accession>A0A9X1LM59</accession>
<dbReference type="CDD" id="cd07377">
    <property type="entry name" value="WHTH_GntR"/>
    <property type="match status" value="1"/>
</dbReference>
<dbReference type="Pfam" id="PF00392">
    <property type="entry name" value="GntR"/>
    <property type="match status" value="1"/>
</dbReference>
<dbReference type="Gene3D" id="1.10.10.10">
    <property type="entry name" value="Winged helix-like DNA-binding domain superfamily/Winged helix DNA-binding domain"/>
    <property type="match status" value="1"/>
</dbReference>
<organism evidence="5 6">
    <name type="scientific">Microbacterium tenebrionis</name>
    <dbReference type="NCBI Taxonomy" id="2830665"/>
    <lineage>
        <taxon>Bacteria</taxon>
        <taxon>Bacillati</taxon>
        <taxon>Actinomycetota</taxon>
        <taxon>Actinomycetes</taxon>
        <taxon>Micrococcales</taxon>
        <taxon>Microbacteriaceae</taxon>
        <taxon>Microbacterium</taxon>
    </lineage>
</organism>
<dbReference type="InterPro" id="IPR000524">
    <property type="entry name" value="Tscrpt_reg_HTH_GntR"/>
</dbReference>
<keyword evidence="3" id="KW-0804">Transcription</keyword>
<dbReference type="SUPFAM" id="SSF48008">
    <property type="entry name" value="GntR ligand-binding domain-like"/>
    <property type="match status" value="1"/>
</dbReference>
<reference evidence="5" key="1">
    <citation type="submission" date="2021-04" db="EMBL/GenBank/DDBJ databases">
        <title>Microbacterium tenobrionis sp. nov. and Microbacterium allomyrinae sp. nov., isolated from larvae of Tenobrio molitor and Allomyrina dichotoma, respectively.</title>
        <authorList>
            <person name="Lee S.D."/>
        </authorList>
    </citation>
    <scope>NUCLEOTIDE SEQUENCE</scope>
    <source>
        <strain evidence="5">YMB-B2</strain>
    </source>
</reference>
<dbReference type="GO" id="GO:0003700">
    <property type="term" value="F:DNA-binding transcription factor activity"/>
    <property type="evidence" value="ECO:0007669"/>
    <property type="project" value="InterPro"/>
</dbReference>
<dbReference type="Pfam" id="PF07729">
    <property type="entry name" value="FCD"/>
    <property type="match status" value="1"/>
</dbReference>
<comment type="caution">
    <text evidence="5">The sequence shown here is derived from an EMBL/GenBank/DDBJ whole genome shotgun (WGS) entry which is preliminary data.</text>
</comment>
<gene>
    <name evidence="5" type="ORF">KEC56_01830</name>
</gene>
<evidence type="ECO:0000313" key="6">
    <source>
        <dbReference type="Proteomes" id="UP001139289"/>
    </source>
</evidence>
<protein>
    <submittedName>
        <fullName evidence="5">GntR family transcriptional regulator</fullName>
    </submittedName>
</protein>
<dbReference type="PROSITE" id="PS50949">
    <property type="entry name" value="HTH_GNTR"/>
    <property type="match status" value="1"/>
</dbReference>
<dbReference type="EMBL" id="JAGTTM010000001">
    <property type="protein sequence ID" value="MCC2028278.1"/>
    <property type="molecule type" value="Genomic_DNA"/>
</dbReference>
<dbReference type="SMART" id="SM00345">
    <property type="entry name" value="HTH_GNTR"/>
    <property type="match status" value="1"/>
</dbReference>
<dbReference type="InterPro" id="IPR008920">
    <property type="entry name" value="TF_FadR/GntR_C"/>
</dbReference>
<dbReference type="RefSeq" id="WP_175988541.1">
    <property type="nucleotide sequence ID" value="NZ_JAGTTM010000001.1"/>
</dbReference>
<evidence type="ECO:0000259" key="4">
    <source>
        <dbReference type="PROSITE" id="PS50949"/>
    </source>
</evidence>
<evidence type="ECO:0000256" key="1">
    <source>
        <dbReference type="ARBA" id="ARBA00023015"/>
    </source>
</evidence>
<dbReference type="InterPro" id="IPR011711">
    <property type="entry name" value="GntR_C"/>
</dbReference>
<evidence type="ECO:0000256" key="3">
    <source>
        <dbReference type="ARBA" id="ARBA00023163"/>
    </source>
</evidence>